<feature type="transmembrane region" description="Helical" evidence="7">
    <location>
        <begin position="348"/>
        <end position="372"/>
    </location>
</feature>
<sequence>MAAMIILLLLRIPIAVSLICAGFGGLVLVLTARGGGDLDAFGRALSAANHFLGDLAYSSVAEYTYTTIPMFLLMGYLATEGGFTRDIYAAARMWFARVPGGLAVASAVGCTLFSAISGSSLATAAAMGRMAIPEMLHWKYDKGLASGIVAASGTLGSLIPPSILMILYAVFTEQSVAKLFVAGVLPGMLSLGAYVLIVMIRVKINPQLAPPVPAVPMRDKIGSLRGIWGMLALIALVVTGLYTGMFTPSEAGGIGAMVALLLCLFSGRIKFKGVVIAGEETLKTTSMLFAAVLGAYMVTTFSALTGFAGELTSWASSFENVPPIVILAVLSVLYIVLGTFMGAIEIMLLTLPVVIPVIKGLGYDLIWFGIIMIKYLEIGLITPPVGLNVFIIKAVTGDLIGMGQIFKGVAWFILMDIVVLAILILWPDITLWLPSLM</sequence>
<evidence type="ECO:0000256" key="4">
    <source>
        <dbReference type="ARBA" id="ARBA00022692"/>
    </source>
</evidence>
<keyword evidence="4 7" id="KW-0812">Transmembrane</keyword>
<feature type="transmembrane region" description="Helical" evidence="7">
    <location>
        <begin position="177"/>
        <end position="200"/>
    </location>
</feature>
<dbReference type="Pfam" id="PF06808">
    <property type="entry name" value="DctM"/>
    <property type="match status" value="1"/>
</dbReference>
<dbReference type="NCBIfam" id="TIGR00786">
    <property type="entry name" value="dctM"/>
    <property type="match status" value="1"/>
</dbReference>
<feature type="transmembrane region" description="Helical" evidence="7">
    <location>
        <begin position="408"/>
        <end position="427"/>
    </location>
</feature>
<keyword evidence="7" id="KW-0813">Transport</keyword>
<dbReference type="InterPro" id="IPR010656">
    <property type="entry name" value="DctM"/>
</dbReference>
<protein>
    <recommendedName>
        <fullName evidence="7">TRAP transporter large permease protein</fullName>
    </recommendedName>
</protein>
<dbReference type="PANTHER" id="PTHR33362">
    <property type="entry name" value="SIALIC ACID TRAP TRANSPORTER PERMEASE PROTEIN SIAT-RELATED"/>
    <property type="match status" value="1"/>
</dbReference>
<dbReference type="PANTHER" id="PTHR33362:SF5">
    <property type="entry name" value="C4-DICARBOXYLATE TRAP TRANSPORTER LARGE PERMEASE PROTEIN DCTM"/>
    <property type="match status" value="1"/>
</dbReference>
<dbReference type="Proteomes" id="UP001064106">
    <property type="component" value="Unassembled WGS sequence"/>
</dbReference>
<name>A0ABT2R409_9GAMM</name>
<keyword evidence="3 7" id="KW-0997">Cell inner membrane</keyword>
<dbReference type="InterPro" id="IPR004681">
    <property type="entry name" value="TRAP_DctM"/>
</dbReference>
<feature type="transmembrane region" description="Helical" evidence="7">
    <location>
        <begin position="288"/>
        <end position="309"/>
    </location>
</feature>
<keyword evidence="6 7" id="KW-0472">Membrane</keyword>
<reference evidence="9" key="1">
    <citation type="submission" date="2012-09" db="EMBL/GenBank/DDBJ databases">
        <title>Genome Sequence of alkane-degrading Bacterium Alcanivorax balearicus MACL04.</title>
        <authorList>
            <person name="Lai Q."/>
            <person name="Shao Z."/>
        </authorList>
    </citation>
    <scope>NUCLEOTIDE SEQUENCE</scope>
    <source>
        <strain evidence="9">MACL04</strain>
    </source>
</reference>
<comment type="subcellular location">
    <subcellularLocation>
        <location evidence="1 7">Cell inner membrane</location>
        <topology evidence="1 7">Multi-pass membrane protein</topology>
    </subcellularLocation>
</comment>
<feature type="transmembrane region" description="Helical" evidence="7">
    <location>
        <begin position="378"/>
        <end position="396"/>
    </location>
</feature>
<feature type="transmembrane region" description="Helical" evidence="7">
    <location>
        <begin position="148"/>
        <end position="171"/>
    </location>
</feature>
<gene>
    <name evidence="9" type="ORF">MA04_03815</name>
</gene>
<evidence type="ECO:0000256" key="5">
    <source>
        <dbReference type="ARBA" id="ARBA00022989"/>
    </source>
</evidence>
<comment type="subunit">
    <text evidence="7">The complex comprises the extracytoplasmic solute receptor protein and the two transmembrane proteins.</text>
</comment>
<feature type="domain" description="TRAP C4-dicarboxylate transport system permease DctM subunit" evidence="8">
    <location>
        <begin position="2"/>
        <end position="428"/>
    </location>
</feature>
<keyword evidence="10" id="KW-1185">Reference proteome</keyword>
<keyword evidence="5 7" id="KW-1133">Transmembrane helix</keyword>
<evidence type="ECO:0000256" key="2">
    <source>
        <dbReference type="ARBA" id="ARBA00022475"/>
    </source>
</evidence>
<keyword evidence="2" id="KW-1003">Cell membrane</keyword>
<accession>A0ABT2R409</accession>
<evidence type="ECO:0000256" key="1">
    <source>
        <dbReference type="ARBA" id="ARBA00004429"/>
    </source>
</evidence>
<evidence type="ECO:0000256" key="3">
    <source>
        <dbReference type="ARBA" id="ARBA00022519"/>
    </source>
</evidence>
<dbReference type="EMBL" id="ARXS01000032">
    <property type="protein sequence ID" value="MCU5784515.1"/>
    <property type="molecule type" value="Genomic_DNA"/>
</dbReference>
<feature type="transmembrane region" description="Helical" evidence="7">
    <location>
        <begin position="251"/>
        <end position="267"/>
    </location>
</feature>
<comment type="function">
    <text evidence="7">Part of the tripartite ATP-independent periplasmic (TRAP) transport system.</text>
</comment>
<evidence type="ECO:0000313" key="10">
    <source>
        <dbReference type="Proteomes" id="UP001064106"/>
    </source>
</evidence>
<evidence type="ECO:0000256" key="6">
    <source>
        <dbReference type="ARBA" id="ARBA00023136"/>
    </source>
</evidence>
<feature type="transmembrane region" description="Helical" evidence="7">
    <location>
        <begin position="227"/>
        <end position="245"/>
    </location>
</feature>
<evidence type="ECO:0000259" key="8">
    <source>
        <dbReference type="Pfam" id="PF06808"/>
    </source>
</evidence>
<evidence type="ECO:0000256" key="7">
    <source>
        <dbReference type="RuleBase" id="RU369079"/>
    </source>
</evidence>
<feature type="transmembrane region" description="Helical" evidence="7">
    <location>
        <begin position="321"/>
        <end position="341"/>
    </location>
</feature>
<dbReference type="PIRSF" id="PIRSF006066">
    <property type="entry name" value="HI0050"/>
    <property type="match status" value="1"/>
</dbReference>
<evidence type="ECO:0000313" key="9">
    <source>
        <dbReference type="EMBL" id="MCU5784515.1"/>
    </source>
</evidence>
<organism evidence="9 10">
    <name type="scientific">Alloalcanivorax balearicus MACL04</name>
    <dbReference type="NCBI Taxonomy" id="1177182"/>
    <lineage>
        <taxon>Bacteria</taxon>
        <taxon>Pseudomonadati</taxon>
        <taxon>Pseudomonadota</taxon>
        <taxon>Gammaproteobacteria</taxon>
        <taxon>Oceanospirillales</taxon>
        <taxon>Alcanivoracaceae</taxon>
        <taxon>Alloalcanivorax</taxon>
    </lineage>
</organism>
<feature type="transmembrane region" description="Helical" evidence="7">
    <location>
        <begin position="102"/>
        <end position="127"/>
    </location>
</feature>
<proteinExistence type="inferred from homology"/>
<feature type="transmembrane region" description="Helical" evidence="7">
    <location>
        <begin position="12"/>
        <end position="32"/>
    </location>
</feature>
<comment type="similarity">
    <text evidence="7">Belongs to the TRAP transporter large permease family.</text>
</comment>
<comment type="caution">
    <text evidence="9">The sequence shown here is derived from an EMBL/GenBank/DDBJ whole genome shotgun (WGS) entry which is preliminary data.</text>
</comment>